<dbReference type="SUPFAM" id="SSF52540">
    <property type="entry name" value="P-loop containing nucleoside triphosphate hydrolases"/>
    <property type="match status" value="1"/>
</dbReference>
<dbReference type="InterPro" id="IPR027417">
    <property type="entry name" value="P-loop_NTPase"/>
</dbReference>
<feature type="domain" description="AAA" evidence="9">
    <location>
        <begin position="41"/>
        <end position="195"/>
    </location>
</feature>
<proteinExistence type="inferred from homology"/>
<comment type="caution">
    <text evidence="10">The sequence shown here is derived from an EMBL/GenBank/DDBJ whole genome shotgun (WGS) entry which is preliminary data.</text>
</comment>
<keyword evidence="4" id="KW-0547">Nucleotide-binding</keyword>
<evidence type="ECO:0000256" key="4">
    <source>
        <dbReference type="ARBA" id="ARBA00022741"/>
    </source>
</evidence>
<organism evidence="10 11">
    <name type="scientific">Paenibacillus terrae</name>
    <dbReference type="NCBI Taxonomy" id="159743"/>
    <lineage>
        <taxon>Bacteria</taxon>
        <taxon>Bacillati</taxon>
        <taxon>Bacillota</taxon>
        <taxon>Bacilli</taxon>
        <taxon>Bacillales</taxon>
        <taxon>Paenibacillaceae</taxon>
        <taxon>Paenibacillus</taxon>
    </lineage>
</organism>
<dbReference type="Gene3D" id="3.40.50.300">
    <property type="entry name" value="P-loop containing nucleotide triphosphate hydrolases"/>
    <property type="match status" value="1"/>
</dbReference>
<keyword evidence="7" id="KW-0829">Tyrosine-protein kinase</keyword>
<evidence type="ECO:0000256" key="7">
    <source>
        <dbReference type="ARBA" id="ARBA00023137"/>
    </source>
</evidence>
<evidence type="ECO:0000313" key="10">
    <source>
        <dbReference type="EMBL" id="KJD46520.1"/>
    </source>
</evidence>
<name>A0A0D7X527_9BACL</name>
<gene>
    <name evidence="10" type="ORF">QD47_05730</name>
</gene>
<evidence type="ECO:0000259" key="9">
    <source>
        <dbReference type="Pfam" id="PF13614"/>
    </source>
</evidence>
<dbReference type="GO" id="GO:0004715">
    <property type="term" value="F:non-membrane spanning protein tyrosine kinase activity"/>
    <property type="evidence" value="ECO:0007669"/>
    <property type="project" value="UniProtKB-EC"/>
</dbReference>
<evidence type="ECO:0000256" key="2">
    <source>
        <dbReference type="ARBA" id="ARBA00011903"/>
    </source>
</evidence>
<dbReference type="FunFam" id="3.40.50.300:FF:000527">
    <property type="entry name" value="Tyrosine-protein kinase etk"/>
    <property type="match status" value="1"/>
</dbReference>
<evidence type="ECO:0000256" key="8">
    <source>
        <dbReference type="ARBA" id="ARBA00051245"/>
    </source>
</evidence>
<evidence type="ECO:0000256" key="5">
    <source>
        <dbReference type="ARBA" id="ARBA00022777"/>
    </source>
</evidence>
<keyword evidence="5" id="KW-0418">Kinase</keyword>
<keyword evidence="6" id="KW-0067">ATP-binding</keyword>
<dbReference type="PATRIC" id="fig|159743.3.peg.1234"/>
<dbReference type="PANTHER" id="PTHR32309">
    <property type="entry name" value="TYROSINE-PROTEIN KINASE"/>
    <property type="match status" value="1"/>
</dbReference>
<dbReference type="RefSeq" id="WP_044645211.1">
    <property type="nucleotide sequence ID" value="NZ_JTHP01000007.1"/>
</dbReference>
<keyword evidence="11" id="KW-1185">Reference proteome</keyword>
<dbReference type="InterPro" id="IPR005702">
    <property type="entry name" value="Wzc-like_C"/>
</dbReference>
<dbReference type="OrthoDB" id="9794577at2"/>
<dbReference type="InterPro" id="IPR050445">
    <property type="entry name" value="Bact_polysacc_biosynth/exp"/>
</dbReference>
<dbReference type="GO" id="GO:0005524">
    <property type="term" value="F:ATP binding"/>
    <property type="evidence" value="ECO:0007669"/>
    <property type="project" value="UniProtKB-KW"/>
</dbReference>
<evidence type="ECO:0000313" key="11">
    <source>
        <dbReference type="Proteomes" id="UP000032534"/>
    </source>
</evidence>
<evidence type="ECO:0000256" key="3">
    <source>
        <dbReference type="ARBA" id="ARBA00022679"/>
    </source>
</evidence>
<dbReference type="NCBIfam" id="TIGR01007">
    <property type="entry name" value="eps_fam"/>
    <property type="match status" value="1"/>
</dbReference>
<dbReference type="InterPro" id="IPR025669">
    <property type="entry name" value="AAA_dom"/>
</dbReference>
<accession>A0A0D7X527</accession>
<reference evidence="10 11" key="1">
    <citation type="submission" date="2014-11" db="EMBL/GenBank/DDBJ databases">
        <title>Draft Genome Sequences of Paenibacillus polymyxa NRRL B-30509 and Paenibacillus terrae NRRL B-30644, Strains from a Poultry Environment that Produce Tridecaptin A and Paenicidins.</title>
        <authorList>
            <person name="van Belkum M.J."/>
            <person name="Lohans C.T."/>
            <person name="Vederas J.C."/>
        </authorList>
    </citation>
    <scope>NUCLEOTIDE SEQUENCE [LARGE SCALE GENOMIC DNA]</scope>
    <source>
        <strain evidence="10 11">NRRL B-30644</strain>
    </source>
</reference>
<dbReference type="EC" id="2.7.10.2" evidence="2"/>
<dbReference type="PANTHER" id="PTHR32309:SF13">
    <property type="entry name" value="FERRIC ENTEROBACTIN TRANSPORT PROTEIN FEPE"/>
    <property type="match status" value="1"/>
</dbReference>
<dbReference type="Pfam" id="PF13614">
    <property type="entry name" value="AAA_31"/>
    <property type="match status" value="1"/>
</dbReference>
<keyword evidence="3" id="KW-0808">Transferase</keyword>
<dbReference type="Proteomes" id="UP000032534">
    <property type="component" value="Unassembled WGS sequence"/>
</dbReference>
<comment type="catalytic activity">
    <reaction evidence="8">
        <text>L-tyrosyl-[protein] + ATP = O-phospho-L-tyrosyl-[protein] + ADP + H(+)</text>
        <dbReference type="Rhea" id="RHEA:10596"/>
        <dbReference type="Rhea" id="RHEA-COMP:10136"/>
        <dbReference type="Rhea" id="RHEA-COMP:20101"/>
        <dbReference type="ChEBI" id="CHEBI:15378"/>
        <dbReference type="ChEBI" id="CHEBI:30616"/>
        <dbReference type="ChEBI" id="CHEBI:46858"/>
        <dbReference type="ChEBI" id="CHEBI:61978"/>
        <dbReference type="ChEBI" id="CHEBI:456216"/>
        <dbReference type="EC" id="2.7.10.2"/>
    </reaction>
</comment>
<dbReference type="CDD" id="cd05387">
    <property type="entry name" value="BY-kinase"/>
    <property type="match status" value="1"/>
</dbReference>
<dbReference type="AlphaFoldDB" id="A0A0D7X527"/>
<evidence type="ECO:0000256" key="6">
    <source>
        <dbReference type="ARBA" id="ARBA00022840"/>
    </source>
</evidence>
<dbReference type="GO" id="GO:0042802">
    <property type="term" value="F:identical protein binding"/>
    <property type="evidence" value="ECO:0007669"/>
    <property type="project" value="UniProtKB-ARBA"/>
</dbReference>
<protein>
    <recommendedName>
        <fullName evidence="2">non-specific protein-tyrosine kinase</fullName>
        <ecNumber evidence="2">2.7.10.2</ecNumber>
    </recommendedName>
</protein>
<sequence length="228" mass="25389">MPRLINNQLVTSLHAQSPVSEEYRMLRTNIQFSSIDEPIEVMMVASAQAGEGRTVTISNLAVTYAQEGKKVLVMDMDLRCSSLHHMFGLRNHTGLTRVLANQQPWQEVVQETGIDHLYAITAGPTPPNPSEMLSSRRMNALLAELKEHYDVILMDTPPLLSFPDGFIISAMCDGVILVVQAGKVKKDLVKKAKANLERVKARILGVVLNNVKRSNTRAERGMEERNLT</sequence>
<dbReference type="EMBL" id="JTHP01000007">
    <property type="protein sequence ID" value="KJD46520.1"/>
    <property type="molecule type" value="Genomic_DNA"/>
</dbReference>
<dbReference type="GO" id="GO:0005886">
    <property type="term" value="C:plasma membrane"/>
    <property type="evidence" value="ECO:0007669"/>
    <property type="project" value="UniProtKB-ARBA"/>
</dbReference>
<evidence type="ECO:0000256" key="1">
    <source>
        <dbReference type="ARBA" id="ARBA00007316"/>
    </source>
</evidence>
<comment type="similarity">
    <text evidence="1">Belongs to the CpsD/CapB family.</text>
</comment>